<dbReference type="AlphaFoldDB" id="A0A5K7WT19"/>
<accession>A0A5K7WT19</accession>
<dbReference type="Proteomes" id="UP000326951">
    <property type="component" value="Chromosome"/>
</dbReference>
<dbReference type="EMBL" id="AP021853">
    <property type="protein sequence ID" value="BBN97487.1"/>
    <property type="molecule type" value="Genomic_DNA"/>
</dbReference>
<name>A0A5K7WT19_9BACL</name>
<evidence type="ECO:0000313" key="2">
    <source>
        <dbReference type="Proteomes" id="UP000326951"/>
    </source>
</evidence>
<evidence type="ECO:0000313" key="1">
    <source>
        <dbReference type="EMBL" id="BBN97487.1"/>
    </source>
</evidence>
<sequence>MFEDEIKELGFTDEDIEFVWQHFTCNLELEDWMSIEFVDESEGYEEDGEQFIMLPTGRMINIPQELIHKDVLAQID</sequence>
<dbReference type="RefSeq" id="WP_152080066.1">
    <property type="nucleotide sequence ID" value="NZ_AP021853.1"/>
</dbReference>
<organism evidence="1 2">
    <name type="scientific">Sporolactobacillus terrae</name>
    <dbReference type="NCBI Taxonomy" id="269673"/>
    <lineage>
        <taxon>Bacteria</taxon>
        <taxon>Bacillati</taxon>
        <taxon>Bacillota</taxon>
        <taxon>Bacilli</taxon>
        <taxon>Bacillales</taxon>
        <taxon>Sporolactobacillaceae</taxon>
        <taxon>Sporolactobacillus</taxon>
    </lineage>
</organism>
<proteinExistence type="predicted"/>
<gene>
    <name evidence="1" type="ORF">St703_01920</name>
</gene>
<reference evidence="1 2" key="1">
    <citation type="submission" date="2019-09" db="EMBL/GenBank/DDBJ databases">
        <title>Complete genome sequence of Sporolactobacillus terrae 70-3.</title>
        <authorList>
            <person name="Tanaka N."/>
            <person name="Shiwa Y."/>
            <person name="Fujita N."/>
            <person name="Tanasupawat S."/>
        </authorList>
    </citation>
    <scope>NUCLEOTIDE SEQUENCE [LARGE SCALE GENOMIC DNA]</scope>
    <source>
        <strain evidence="1 2">70-3</strain>
    </source>
</reference>
<protein>
    <submittedName>
        <fullName evidence="1">Uncharacterized protein</fullName>
    </submittedName>
</protein>